<dbReference type="Pfam" id="PF25469">
    <property type="entry name" value="WHD_NWD1"/>
    <property type="match status" value="1"/>
</dbReference>
<evidence type="ECO:0008006" key="8">
    <source>
        <dbReference type="Google" id="ProtNLM"/>
    </source>
</evidence>
<dbReference type="Gene3D" id="3.40.50.300">
    <property type="entry name" value="P-loop containing nucleotide triphosphate hydrolases"/>
    <property type="match status" value="1"/>
</dbReference>
<dbReference type="RefSeq" id="XP_001745170.1">
    <property type="nucleotide sequence ID" value="XM_001745118.1"/>
</dbReference>
<name>A9UXU9_MONBE</name>
<evidence type="ECO:0000259" key="5">
    <source>
        <dbReference type="Pfam" id="PF25469"/>
    </source>
</evidence>
<evidence type="ECO:0000256" key="1">
    <source>
        <dbReference type="ARBA" id="ARBA00022574"/>
    </source>
</evidence>
<dbReference type="Pfam" id="PF13191">
    <property type="entry name" value="AAA_16"/>
    <property type="match status" value="1"/>
</dbReference>
<dbReference type="PANTHER" id="PTHR19871:SF14">
    <property type="entry name" value="DUF4062 DOMAIN-CONTAINING PROTEIN"/>
    <property type="match status" value="1"/>
</dbReference>
<dbReference type="GeneID" id="5890569"/>
<organism evidence="6 7">
    <name type="scientific">Monosiga brevicollis</name>
    <name type="common">Choanoflagellate</name>
    <dbReference type="NCBI Taxonomy" id="81824"/>
    <lineage>
        <taxon>Eukaryota</taxon>
        <taxon>Choanoflagellata</taxon>
        <taxon>Craspedida</taxon>
        <taxon>Salpingoecidae</taxon>
        <taxon>Monosiga</taxon>
    </lineage>
</organism>
<evidence type="ECO:0000313" key="7">
    <source>
        <dbReference type="Proteomes" id="UP000001357"/>
    </source>
</evidence>
<dbReference type="InterPro" id="IPR027417">
    <property type="entry name" value="P-loop_NTPase"/>
</dbReference>
<dbReference type="SUPFAM" id="SSF52540">
    <property type="entry name" value="P-loop containing nucleoside triphosphate hydrolases"/>
    <property type="match status" value="1"/>
</dbReference>
<dbReference type="eggNOG" id="KOG3602">
    <property type="taxonomic scope" value="Eukaryota"/>
</dbReference>
<dbReference type="InterPro" id="IPR041664">
    <property type="entry name" value="AAA_16"/>
</dbReference>
<protein>
    <recommendedName>
        <fullName evidence="8">NACHT domain-containing protein</fullName>
    </recommendedName>
</protein>
<dbReference type="Pfam" id="PF13271">
    <property type="entry name" value="DUF4062"/>
    <property type="match status" value="1"/>
</dbReference>
<dbReference type="InterPro" id="IPR015943">
    <property type="entry name" value="WD40/YVTN_repeat-like_dom_sf"/>
</dbReference>
<dbReference type="PANTHER" id="PTHR19871">
    <property type="entry name" value="BETA TRANSDUCIN-RELATED PROTEIN"/>
    <property type="match status" value="1"/>
</dbReference>
<sequence length="1861" mass="205418">MIGSDLFPRLFGKGGLGSYRCILSPCVLLALWQALPRPTLQQQQQQKKDMSGATSAEALGANGLEAAPYSGWLMVKFKGRFSKKQKFFLKSSARSIEAFVRDSAQGGELVLVSALVAPTAGFRAQRKGRSADGPSRLVVRGRNAQWRITGDHAELDALHASLRATDAPLEAEMNATDGDSPIAIAGTEAEEVTPEQITTLLHGGLDHGLRAPQTALALFISSTFTDTEHERNGMIGQLPALKALARSLSLDLEFSEMRWGVTPILSAHHQTTALCLQELRRCQAKSPSLNFVSLLGDKYGFRPFPNLIAASDFERLVPLVRSSTTQELLRAWFREDANAVPAMMVLLPIHERLPEYLGSQDAAARRAASNAWWAQFEEMQGALRQAALDLQTQDETFNARPFLISVTEDEVQTQLEETADAGQCSVWYRRCFSDLAQVPPSDRCLKRYVDMTADGRDHDAQTLLAGLHQRMMAALPHIHTYPLTYHPDEGVHPAQPAHQQYLEQLCTDFEQLVTGALHQLNKSIAPHQRDPLLLEVAAHLQFAARRGVNLVGRDTELQSIKAFLTAPSHGPLVVVGDSGSGKTSVMANAVASAAVERESGTMVIARFVGVTPASRTAQSLMHSICEQIMRTGRWAPKGEGNAPEALESSSAETPLIVAIDSLDQLSESSNGRSLAWLPIVLPPHTHLIVSTLPQAQYKCLPSLESAAARARASNTEFELQKLTVLPLNATQCLEACIIWLRMEQRCISEAQRARLQAAFEQLSTPLYMRVALQLARHWFSYTEVAALPATARDAINVLFEEFEKEQGEIVVRRLVGYFTATVGGVSSGEMLDVLSCDDEVLNHVFEWWLPPRRLFPPLIWTRFRTLFAPFLTSSTVDGAEMISWHHRQFWEAAEARYLATAEDRRLCHAAWADYFCGHWHGRPKPFHYTQAQLSRFEETIVETEGSDRFDAYKQGVAAEQFRDVLDQPIFWPQNGTPNRRRATQQAHHLLAAGRFEEVARDILLNFEALQAKVQAQSVWDVLREAELVLAESLDAGLKRSVQLLLEFLTLKSVDLNSSPRTLPGLLHNHIGLKQLQERGETVMEMARLLQAAATYAREHQLLLPNYAAGTLVGGPLHQVFPLPFSKRQSVPVTSIRLSSSRDTLYASYNNKFSTFDLASGALVGELELFRHARCQLCEPQQRVIMSHHNIHVEGQGYQRLESGRIVCLELATGRECWARELAQFHELVGVNEQAGQVIFQDGQRIVFVQIEDAQEIVSQDLDEEQKLTAVACNDDGTFLSMALETPVADGDDALPSTAVSVLQLQQHSVILNLVLTDSVKSLAFADQDRILCIATSAGWRAVEVASGATVSSSSTGALKALVGSQSHLCGLLRNNKACLADVRTGQEVRQFQCGMMPVTAMNLLSDPFLCTTAGYDGQVRFWLNRDELALDPTLHHNEMPRKLFHTQHHLISWASEPCIKAWSRPGLAHYTDLKLAEAPADACALPNDQVLVAIRDNLLIWDLPTKNCVYQRAMPRQVASLSAQIRPAEAAGAEGPEGQVIVIVSFRQGEGGAQVWDLAAEMAVQEHLQKVNPLQLKQANADEVAALPLPETENGRPALAPALVERATQDPWLRHACFAKDRLNISQWCTAHFPHLLADLDTSRAEVAVNNRHAVMADRSGHIVVHGWDLEAPVTGTHPFTNAHETYNSLRVQVNDRVVVLTYINAVLIYDLYSLALLRETKTEGPYIVGVDACGPDLFVLQFLGGIVSVMNEEGEILLTEASPSGLPFDFQIAGPFLVGRQLRRAAVFERSSTGQFREVADFLAGGWLPVFEAMWVEAEAEKNDEQVAKLEVFTITVEGQVIPLTLLAPANENATAVSMA</sequence>
<dbReference type="EMBL" id="CH991549">
    <property type="protein sequence ID" value="EDQ89748.1"/>
    <property type="molecule type" value="Genomic_DNA"/>
</dbReference>
<keyword evidence="1" id="KW-0853">WD repeat</keyword>
<dbReference type="FunCoup" id="A9UXU9">
    <property type="interactions" value="36"/>
</dbReference>
<gene>
    <name evidence="6" type="ORF">MONBRDRAFT_32133</name>
</gene>
<dbReference type="KEGG" id="mbr:MONBRDRAFT_32133"/>
<evidence type="ECO:0000256" key="2">
    <source>
        <dbReference type="ARBA" id="ARBA00022737"/>
    </source>
</evidence>
<feature type="domain" description="NWD1/2-like winged helix-turn-helix" evidence="5">
    <location>
        <begin position="792"/>
        <end position="903"/>
    </location>
</feature>
<feature type="domain" description="DUF4062" evidence="4">
    <location>
        <begin position="219"/>
        <end position="302"/>
    </location>
</feature>
<dbReference type="InterPro" id="IPR011047">
    <property type="entry name" value="Quinoprotein_ADH-like_sf"/>
</dbReference>
<dbReference type="Proteomes" id="UP000001357">
    <property type="component" value="Unassembled WGS sequence"/>
</dbReference>
<dbReference type="InterPro" id="IPR025139">
    <property type="entry name" value="DUF4062"/>
</dbReference>
<dbReference type="SUPFAM" id="SSF50998">
    <property type="entry name" value="Quinoprotein alcohol dehydrogenase-like"/>
    <property type="match status" value="1"/>
</dbReference>
<dbReference type="STRING" id="81824.A9UXU9"/>
<feature type="domain" description="Orc1-like AAA ATPase" evidence="3">
    <location>
        <begin position="549"/>
        <end position="677"/>
    </location>
</feature>
<dbReference type="Gene3D" id="2.130.10.10">
    <property type="entry name" value="YVTN repeat-like/Quinoprotein amine dehydrogenase"/>
    <property type="match status" value="1"/>
</dbReference>
<evidence type="ECO:0000259" key="4">
    <source>
        <dbReference type="Pfam" id="PF13271"/>
    </source>
</evidence>
<keyword evidence="2" id="KW-0677">Repeat</keyword>
<dbReference type="InterPro" id="IPR052752">
    <property type="entry name" value="NACHT-WD_repeat"/>
</dbReference>
<evidence type="ECO:0000313" key="6">
    <source>
        <dbReference type="EMBL" id="EDQ89748.1"/>
    </source>
</evidence>
<reference evidence="6 7" key="1">
    <citation type="journal article" date="2008" name="Nature">
        <title>The genome of the choanoflagellate Monosiga brevicollis and the origin of metazoans.</title>
        <authorList>
            <consortium name="JGI Sequencing"/>
            <person name="King N."/>
            <person name="Westbrook M.J."/>
            <person name="Young S.L."/>
            <person name="Kuo A."/>
            <person name="Abedin M."/>
            <person name="Chapman J."/>
            <person name="Fairclough S."/>
            <person name="Hellsten U."/>
            <person name="Isogai Y."/>
            <person name="Letunic I."/>
            <person name="Marr M."/>
            <person name="Pincus D."/>
            <person name="Putnam N."/>
            <person name="Rokas A."/>
            <person name="Wright K.J."/>
            <person name="Zuzow R."/>
            <person name="Dirks W."/>
            <person name="Good M."/>
            <person name="Goodstein D."/>
            <person name="Lemons D."/>
            <person name="Li W."/>
            <person name="Lyons J.B."/>
            <person name="Morris A."/>
            <person name="Nichols S."/>
            <person name="Richter D.J."/>
            <person name="Salamov A."/>
            <person name="Bork P."/>
            <person name="Lim W.A."/>
            <person name="Manning G."/>
            <person name="Miller W.T."/>
            <person name="McGinnis W."/>
            <person name="Shapiro H."/>
            <person name="Tjian R."/>
            <person name="Grigoriev I.V."/>
            <person name="Rokhsar D."/>
        </authorList>
    </citation>
    <scope>NUCLEOTIDE SEQUENCE [LARGE SCALE GENOMIC DNA]</scope>
    <source>
        <strain evidence="7">MX1 / ATCC 50154</strain>
    </source>
</reference>
<dbReference type="InterPro" id="IPR057588">
    <property type="entry name" value="NWD1/2-like_WH"/>
</dbReference>
<evidence type="ECO:0000259" key="3">
    <source>
        <dbReference type="Pfam" id="PF13191"/>
    </source>
</evidence>
<proteinExistence type="predicted"/>
<dbReference type="InParanoid" id="A9UXU9"/>
<keyword evidence="7" id="KW-1185">Reference proteome</keyword>
<accession>A9UXU9</accession>